<feature type="domain" description="Ysc84 actin-binding" evidence="2">
    <location>
        <begin position="98"/>
        <end position="181"/>
    </location>
</feature>
<feature type="chain" id="PRO_5045945780" evidence="1">
    <location>
        <begin position="29"/>
        <end position="185"/>
    </location>
</feature>
<evidence type="ECO:0000313" key="3">
    <source>
        <dbReference type="EMBL" id="GMG81554.1"/>
    </source>
</evidence>
<keyword evidence="1" id="KW-0732">Signal</keyword>
<dbReference type="InterPro" id="IPR007461">
    <property type="entry name" value="Ysc84_actin-binding"/>
</dbReference>
<dbReference type="InterPro" id="IPR006311">
    <property type="entry name" value="TAT_signal"/>
</dbReference>
<feature type="signal peptide" evidence="1">
    <location>
        <begin position="1"/>
        <end position="28"/>
    </location>
</feature>
<comment type="caution">
    <text evidence="3">The sequence shown here is derived from an EMBL/GenBank/DDBJ whole genome shotgun (WGS) entry which is preliminary data.</text>
</comment>
<organism evidence="3 4">
    <name type="scientific">Paralimibaculum aggregatum</name>
    <dbReference type="NCBI Taxonomy" id="3036245"/>
    <lineage>
        <taxon>Bacteria</taxon>
        <taxon>Pseudomonadati</taxon>
        <taxon>Pseudomonadota</taxon>
        <taxon>Alphaproteobacteria</taxon>
        <taxon>Rhodobacterales</taxon>
        <taxon>Paracoccaceae</taxon>
        <taxon>Paralimibaculum</taxon>
    </lineage>
</organism>
<evidence type="ECO:0000313" key="4">
    <source>
        <dbReference type="Proteomes" id="UP001239909"/>
    </source>
</evidence>
<protein>
    <submittedName>
        <fullName evidence="3">Lipoprotein</fullName>
    </submittedName>
</protein>
<proteinExistence type="predicted"/>
<evidence type="ECO:0000259" key="2">
    <source>
        <dbReference type="Pfam" id="PF04366"/>
    </source>
</evidence>
<keyword evidence="3" id="KW-0449">Lipoprotein</keyword>
<dbReference type="PROSITE" id="PS51318">
    <property type="entry name" value="TAT"/>
    <property type="match status" value="1"/>
</dbReference>
<dbReference type="Proteomes" id="UP001239909">
    <property type="component" value="Unassembled WGS sequence"/>
</dbReference>
<dbReference type="RefSeq" id="WP_285670213.1">
    <property type="nucleotide sequence ID" value="NZ_BSYI01000004.1"/>
</dbReference>
<gene>
    <name evidence="3" type="ORF">LNKW23_07670</name>
</gene>
<reference evidence="3 4" key="1">
    <citation type="submission" date="2023-04" db="EMBL/GenBank/DDBJ databases">
        <title>Marinoamorphus aggregata gen. nov., sp. Nov., isolate from tissue of brittle star Ophioplocus japonicus.</title>
        <authorList>
            <person name="Kawano K."/>
            <person name="Sawayama S."/>
            <person name="Nakagawa S."/>
        </authorList>
    </citation>
    <scope>NUCLEOTIDE SEQUENCE [LARGE SCALE GENOMIC DNA]</scope>
    <source>
        <strain evidence="3 4">NKW23</strain>
    </source>
</reference>
<keyword evidence="4" id="KW-1185">Reference proteome</keyword>
<dbReference type="CDD" id="cd11524">
    <property type="entry name" value="SYLF"/>
    <property type="match status" value="1"/>
</dbReference>
<sequence length="185" mass="19071">MLSRRLILSAICALGVLGLAAAGGDARAASAEELERKADATLETLKASAPVTQKMIDDAAGVLIFPSIVKGGFIIGASGGEGVLRARGKTLGYYQSAAASIGLQAGISAYGYVMFLMDDKALDFVRKTDGWEVGVGPDVTVADKGFADRLSSSSVKEGIYVFFVDQKGLFAGASIEGSKISPIAE</sequence>
<dbReference type="EMBL" id="BSYI01000004">
    <property type="protein sequence ID" value="GMG81554.1"/>
    <property type="molecule type" value="Genomic_DNA"/>
</dbReference>
<name>A0ABQ6LLK9_9RHOB</name>
<evidence type="ECO:0000256" key="1">
    <source>
        <dbReference type="SAM" id="SignalP"/>
    </source>
</evidence>
<dbReference type="Pfam" id="PF04366">
    <property type="entry name" value="Ysc84"/>
    <property type="match status" value="1"/>
</dbReference>
<accession>A0ABQ6LLK9</accession>